<evidence type="ECO:0000313" key="1">
    <source>
        <dbReference type="EMBL" id="MCU7693778.1"/>
    </source>
</evidence>
<reference evidence="1" key="1">
    <citation type="submission" date="2022-10" db="EMBL/GenBank/DDBJ databases">
        <authorList>
            <person name="Kim H.S."/>
            <person name="Kim J.-S."/>
            <person name="Suh M.K."/>
            <person name="Eom M.K."/>
            <person name="Lee J.-S."/>
        </authorList>
    </citation>
    <scope>NUCLEOTIDE SEQUENCE</scope>
    <source>
        <strain evidence="1">LIP-5</strain>
    </source>
</reference>
<accession>A0AAE3LJN8</accession>
<dbReference type="RefSeq" id="WP_263037265.1">
    <property type="nucleotide sequence ID" value="NZ_JAOTPL010000004.1"/>
</dbReference>
<protein>
    <submittedName>
        <fullName evidence="1">Uncharacterized protein</fullName>
    </submittedName>
</protein>
<organism evidence="1 2">
    <name type="scientific">Haoranjiania flava</name>
    <dbReference type="NCBI Taxonomy" id="1856322"/>
    <lineage>
        <taxon>Bacteria</taxon>
        <taxon>Pseudomonadati</taxon>
        <taxon>Bacteroidota</taxon>
        <taxon>Chitinophagia</taxon>
        <taxon>Chitinophagales</taxon>
        <taxon>Chitinophagaceae</taxon>
        <taxon>Haoranjiania</taxon>
    </lineage>
</organism>
<dbReference type="Proteomes" id="UP001209317">
    <property type="component" value="Unassembled WGS sequence"/>
</dbReference>
<sequence>MKRILAILLICVYTFGATEACQILKFPILIEHFKQHKAEHPSMSFIDFLVIHYNGKDVIDLDYEDDQRLPFKSFENCISFTAFAVPPVYHLHSKLKIYVKVSYPAFKKQFHSSLFTKGIFQPPKLA</sequence>
<dbReference type="AlphaFoldDB" id="A0AAE3LJN8"/>
<dbReference type="EMBL" id="JAOTPL010000004">
    <property type="protein sequence ID" value="MCU7693778.1"/>
    <property type="molecule type" value="Genomic_DNA"/>
</dbReference>
<gene>
    <name evidence="1" type="ORF">OD355_04520</name>
</gene>
<comment type="caution">
    <text evidence="1">The sequence shown here is derived from an EMBL/GenBank/DDBJ whole genome shotgun (WGS) entry which is preliminary data.</text>
</comment>
<proteinExistence type="predicted"/>
<name>A0AAE3LJN8_9BACT</name>
<evidence type="ECO:0000313" key="2">
    <source>
        <dbReference type="Proteomes" id="UP001209317"/>
    </source>
</evidence>
<keyword evidence="2" id="KW-1185">Reference proteome</keyword>